<feature type="compositionally biased region" description="Polar residues" evidence="1">
    <location>
        <begin position="163"/>
        <end position="182"/>
    </location>
</feature>
<protein>
    <submittedName>
        <fullName evidence="2">Uncharacterized protein</fullName>
    </submittedName>
</protein>
<comment type="caution">
    <text evidence="2">The sequence shown here is derived from an EMBL/GenBank/DDBJ whole genome shotgun (WGS) entry which is preliminary data.</text>
</comment>
<evidence type="ECO:0000256" key="1">
    <source>
        <dbReference type="SAM" id="MobiDB-lite"/>
    </source>
</evidence>
<keyword evidence="3" id="KW-1185">Reference proteome</keyword>
<dbReference type="SUPFAM" id="SSF55797">
    <property type="entry name" value="PR-1-like"/>
    <property type="match status" value="1"/>
</dbReference>
<proteinExistence type="predicted"/>
<evidence type="ECO:0000313" key="2">
    <source>
        <dbReference type="EMBL" id="OXB68721.1"/>
    </source>
</evidence>
<dbReference type="EMBL" id="MCFN01000009">
    <property type="protein sequence ID" value="OXB68721.1"/>
    <property type="molecule type" value="Genomic_DNA"/>
</dbReference>
<dbReference type="OrthoDB" id="414826at2759"/>
<accession>A0A226NMK2</accession>
<evidence type="ECO:0000313" key="3">
    <source>
        <dbReference type="Proteomes" id="UP000198323"/>
    </source>
</evidence>
<sequence>MVLPNATLLEELLGKYMDEDGEWWIAKQRGKRAITDSDMQSILDLHNKLRGQVYPPASNMEYMVGRNFQAKRGFYKVLYELACARVLHGTQNWRDLPNHGLKHVCGSMGLQASFRPLDRIWGHIGEEIFSHLLSEIEDSERSYSPHEPEEETNEIERQRSKAQDATAQSRPRTHSPSGSTGSEDSEKNEVISTQQMSQIVSCDVRLRDQCKGTTCNRYGQFYNCHYIMVVLQIVIILKGYYSTSMNVLLAVWIAKPKLLEVYIMK</sequence>
<dbReference type="AlphaFoldDB" id="A0A226NMK2"/>
<dbReference type="STRING" id="9009.A0A226NMK2"/>
<gene>
    <name evidence="2" type="ORF">ASZ78_012920</name>
</gene>
<feature type="region of interest" description="Disordered" evidence="1">
    <location>
        <begin position="139"/>
        <end position="190"/>
    </location>
</feature>
<organism evidence="2 3">
    <name type="scientific">Callipepla squamata</name>
    <name type="common">Scaled quail</name>
    <dbReference type="NCBI Taxonomy" id="9009"/>
    <lineage>
        <taxon>Eukaryota</taxon>
        <taxon>Metazoa</taxon>
        <taxon>Chordata</taxon>
        <taxon>Craniata</taxon>
        <taxon>Vertebrata</taxon>
        <taxon>Euteleostomi</taxon>
        <taxon>Archelosauria</taxon>
        <taxon>Archosauria</taxon>
        <taxon>Dinosauria</taxon>
        <taxon>Saurischia</taxon>
        <taxon>Theropoda</taxon>
        <taxon>Coelurosauria</taxon>
        <taxon>Aves</taxon>
        <taxon>Neognathae</taxon>
        <taxon>Galloanserae</taxon>
        <taxon>Galliformes</taxon>
        <taxon>Odontophoridae</taxon>
        <taxon>Callipepla</taxon>
    </lineage>
</organism>
<dbReference type="Proteomes" id="UP000198323">
    <property type="component" value="Unassembled WGS sequence"/>
</dbReference>
<name>A0A226NMK2_CALSU</name>
<dbReference type="InterPro" id="IPR035940">
    <property type="entry name" value="CAP_sf"/>
</dbReference>
<reference evidence="2 3" key="1">
    <citation type="submission" date="2016-07" db="EMBL/GenBank/DDBJ databases">
        <title>Disparate Historic Effective Population Sizes Predicted by Modern Levels of Genome Diversity for the Scaled Quail (Callipepla squamata) and the Northern Bobwhite (Colinus virginianus): Inferences from First and Second Generation Draft Genome Assemblies for Sympatric New World Quail.</title>
        <authorList>
            <person name="Oldeschulte D.L."/>
            <person name="Halley Y.A."/>
            <person name="Bhattarai E.K."/>
            <person name="Brashear W.A."/>
            <person name="Hill J."/>
            <person name="Metz R.P."/>
            <person name="Johnson C.D."/>
            <person name="Rollins D."/>
            <person name="Peterson M.J."/>
            <person name="Bickhart D.M."/>
            <person name="Decker J.E."/>
            <person name="Seabury C.M."/>
        </authorList>
    </citation>
    <scope>NUCLEOTIDE SEQUENCE [LARGE SCALE GENOMIC DNA]</scope>
    <source>
        <strain evidence="2 3">Texas</strain>
        <tissue evidence="2">Leg muscle</tissue>
    </source>
</reference>